<feature type="domain" description="AMP-dependent synthetase/ligase" evidence="2">
    <location>
        <begin position="134"/>
        <end position="312"/>
    </location>
</feature>
<dbReference type="Proteomes" id="UP000586305">
    <property type="component" value="Unassembled WGS sequence"/>
</dbReference>
<dbReference type="RefSeq" id="WP_171627004.1">
    <property type="nucleotide sequence ID" value="NZ_JABBPG010000007.1"/>
</dbReference>
<accession>A0A849VK06</accession>
<dbReference type="PANTHER" id="PTHR43201:SF8">
    <property type="entry name" value="ACYL-COA SYNTHETASE FAMILY MEMBER 3"/>
    <property type="match status" value="1"/>
</dbReference>
<dbReference type="Gene3D" id="3.30.300.30">
    <property type="match status" value="1"/>
</dbReference>
<sequence>MHNVISMAPIQFNPTTSATICDDNNSVSYHAFNQLIRDYHEALLDVPCSEVFVLSITQSIHCLALMLACFGLKKTAVLRASTSEIPTQLKECDQFELDANQLLCRTQAQVVGQSSHMQGNTEQTCGDSQGMLGFLSSGSVGEPKVIFHQPDSLVANSQNALNLLPLSLQDNVLIPVPISHMYGFGAAALSSLCAGASVCLTQGLNLLKWKQIEKTWQPSCVFFTSSLLDAVSAKLSDKHVLKLIVTAGDCVNTRYLNAWVNKTQFWLNLYGSTEMGVIGIASLINQGLLNSDAEQAYFTPCPGVDVASVNEQLEVHQMHAFVGYLNSNASIAMSPAHPQFFNVAEKPFKTGDLGKLASDGRFSVHGRADFSVNREGRLLAFAQLEIELKKQALNLDVFVQELALVCGPQDSKGKTLIACCEGVTESQFSALKQAWRSHLPAYAVPSQIKLVDPLPRLANGKLNRRKLEEVISHV</sequence>
<dbReference type="InterPro" id="IPR000873">
    <property type="entry name" value="AMP-dep_synth/lig_dom"/>
</dbReference>
<dbReference type="PANTHER" id="PTHR43201">
    <property type="entry name" value="ACYL-COA SYNTHETASE"/>
    <property type="match status" value="1"/>
</dbReference>
<comment type="caution">
    <text evidence="3">The sequence shown here is derived from an EMBL/GenBank/DDBJ whole genome shotgun (WGS) entry which is preliminary data.</text>
</comment>
<comment type="similarity">
    <text evidence="1">Belongs to the ATP-dependent AMP-binding enzyme family.</text>
</comment>
<dbReference type="GO" id="GO:0006631">
    <property type="term" value="P:fatty acid metabolic process"/>
    <property type="evidence" value="ECO:0007669"/>
    <property type="project" value="TreeGrafter"/>
</dbReference>
<protein>
    <submittedName>
        <fullName evidence="3">Long-chain fatty acid--CoA ligase</fullName>
    </submittedName>
</protein>
<evidence type="ECO:0000313" key="4">
    <source>
        <dbReference type="Proteomes" id="UP000586305"/>
    </source>
</evidence>
<gene>
    <name evidence="3" type="ORF">HG263_15550</name>
</gene>
<name>A0A849VK06_9GAMM</name>
<reference evidence="3 4" key="1">
    <citation type="submission" date="2020-04" db="EMBL/GenBank/DDBJ databases">
        <title>Pseudoalteromonas caenipelagi sp. nov., isolated from a tidal flat.</title>
        <authorList>
            <person name="Park S."/>
            <person name="Yoon J.-H."/>
        </authorList>
    </citation>
    <scope>NUCLEOTIDE SEQUENCE [LARGE SCALE GENOMIC DNA]</scope>
    <source>
        <strain evidence="3 4">JBTF-M23</strain>
    </source>
</reference>
<proteinExistence type="inferred from homology"/>
<keyword evidence="4" id="KW-1185">Reference proteome</keyword>
<dbReference type="Pfam" id="PF00501">
    <property type="entry name" value="AMP-binding"/>
    <property type="match status" value="1"/>
</dbReference>
<dbReference type="InterPro" id="IPR045851">
    <property type="entry name" value="AMP-bd_C_sf"/>
</dbReference>
<evidence type="ECO:0000313" key="3">
    <source>
        <dbReference type="EMBL" id="NOU51947.1"/>
    </source>
</evidence>
<organism evidence="3 4">
    <name type="scientific">Pseudoalteromonas caenipelagi</name>
    <dbReference type="NCBI Taxonomy" id="2726988"/>
    <lineage>
        <taxon>Bacteria</taxon>
        <taxon>Pseudomonadati</taxon>
        <taxon>Pseudomonadota</taxon>
        <taxon>Gammaproteobacteria</taxon>
        <taxon>Alteromonadales</taxon>
        <taxon>Pseudoalteromonadaceae</taxon>
        <taxon>Pseudoalteromonas</taxon>
    </lineage>
</organism>
<dbReference type="EMBL" id="JABBPG010000007">
    <property type="protein sequence ID" value="NOU51947.1"/>
    <property type="molecule type" value="Genomic_DNA"/>
</dbReference>
<dbReference type="SUPFAM" id="SSF56801">
    <property type="entry name" value="Acetyl-CoA synthetase-like"/>
    <property type="match status" value="1"/>
</dbReference>
<dbReference type="AlphaFoldDB" id="A0A849VK06"/>
<keyword evidence="3" id="KW-0436">Ligase</keyword>
<evidence type="ECO:0000259" key="2">
    <source>
        <dbReference type="Pfam" id="PF00501"/>
    </source>
</evidence>
<dbReference type="InterPro" id="IPR042099">
    <property type="entry name" value="ANL_N_sf"/>
</dbReference>
<evidence type="ECO:0000256" key="1">
    <source>
        <dbReference type="ARBA" id="ARBA00006432"/>
    </source>
</evidence>
<dbReference type="Gene3D" id="3.40.50.12780">
    <property type="entry name" value="N-terminal domain of ligase-like"/>
    <property type="match status" value="1"/>
</dbReference>
<dbReference type="GO" id="GO:0031956">
    <property type="term" value="F:medium-chain fatty acid-CoA ligase activity"/>
    <property type="evidence" value="ECO:0007669"/>
    <property type="project" value="TreeGrafter"/>
</dbReference>